<dbReference type="EMBL" id="BDGU01000037">
    <property type="protein sequence ID" value="GAW00758.1"/>
    <property type="molecule type" value="Genomic_DNA"/>
</dbReference>
<reference evidence="1 2" key="1">
    <citation type="submission" date="2016-08" db="EMBL/GenBank/DDBJ databases">
        <authorList>
            <consortium name="Lentinula edodes genome sequencing consortium"/>
            <person name="Sakamoto Y."/>
            <person name="Nakade K."/>
            <person name="Sato S."/>
            <person name="Yoshida Y."/>
            <person name="Miyazaki K."/>
            <person name="Natsume S."/>
            <person name="Konno N."/>
        </authorList>
    </citation>
    <scope>NUCLEOTIDE SEQUENCE [LARGE SCALE GENOMIC DNA]</scope>
    <source>
        <strain evidence="1 2">NBRC 111202</strain>
    </source>
</reference>
<evidence type="ECO:0000313" key="2">
    <source>
        <dbReference type="Proteomes" id="UP000188533"/>
    </source>
</evidence>
<dbReference type="Proteomes" id="UP000188533">
    <property type="component" value="Unassembled WGS sequence"/>
</dbReference>
<keyword evidence="2" id="KW-1185">Reference proteome</keyword>
<accession>A0A1Q3E0H6</accession>
<reference evidence="1 2" key="2">
    <citation type="submission" date="2017-02" db="EMBL/GenBank/DDBJ databases">
        <title>A genome survey and senescence transcriptome analysis in Lentinula edodes.</title>
        <authorList>
            <person name="Sakamoto Y."/>
            <person name="Nakade K."/>
            <person name="Sato S."/>
            <person name="Yoshida Y."/>
            <person name="Miyazaki K."/>
            <person name="Natsume S."/>
            <person name="Konno N."/>
        </authorList>
    </citation>
    <scope>NUCLEOTIDE SEQUENCE [LARGE SCALE GENOMIC DNA]</scope>
    <source>
        <strain evidence="1 2">NBRC 111202</strain>
    </source>
</reference>
<organism evidence="1 2">
    <name type="scientific">Lentinula edodes</name>
    <name type="common">Shiitake mushroom</name>
    <name type="synonym">Lentinus edodes</name>
    <dbReference type="NCBI Taxonomy" id="5353"/>
    <lineage>
        <taxon>Eukaryota</taxon>
        <taxon>Fungi</taxon>
        <taxon>Dikarya</taxon>
        <taxon>Basidiomycota</taxon>
        <taxon>Agaricomycotina</taxon>
        <taxon>Agaricomycetes</taxon>
        <taxon>Agaricomycetidae</taxon>
        <taxon>Agaricales</taxon>
        <taxon>Marasmiineae</taxon>
        <taxon>Omphalotaceae</taxon>
        <taxon>Lentinula</taxon>
    </lineage>
</organism>
<proteinExistence type="predicted"/>
<protein>
    <submittedName>
        <fullName evidence="1">Uncharacterized protein</fullName>
    </submittedName>
</protein>
<sequence length="86" mass="9729">MLPNVITYVPVTTQISPSNNPESIPLISAHTTQSYRLSILLSGIFNEYLLRIYFLQSQSYRKNQDNKSCSEVSQVLTAPDPLLTLR</sequence>
<gene>
    <name evidence="1" type="ORF">LENED_002308</name>
</gene>
<dbReference type="AlphaFoldDB" id="A0A1Q3E0H6"/>
<name>A0A1Q3E0H6_LENED</name>
<evidence type="ECO:0000313" key="1">
    <source>
        <dbReference type="EMBL" id="GAW00758.1"/>
    </source>
</evidence>
<comment type="caution">
    <text evidence="1">The sequence shown here is derived from an EMBL/GenBank/DDBJ whole genome shotgun (WGS) entry which is preliminary data.</text>
</comment>